<reference evidence="1" key="1">
    <citation type="journal article" date="2021" name="Open Biol.">
        <title>Shared evolutionary footprints suggest mitochondrial oxidative damage underlies multiple complex I losses in fungi.</title>
        <authorList>
            <person name="Schikora-Tamarit M.A."/>
            <person name="Marcet-Houben M."/>
            <person name="Nosek J."/>
            <person name="Gabaldon T."/>
        </authorList>
    </citation>
    <scope>NUCLEOTIDE SEQUENCE</scope>
    <source>
        <strain evidence="1">CBS2887</strain>
    </source>
</reference>
<evidence type="ECO:0000313" key="1">
    <source>
        <dbReference type="EMBL" id="KAH3682953.1"/>
    </source>
</evidence>
<dbReference type="EMBL" id="JAEUBG010003318">
    <property type="protein sequence ID" value="KAH3682953.1"/>
    <property type="molecule type" value="Genomic_DNA"/>
</dbReference>
<accession>A0A9P8TKI9</accession>
<keyword evidence="2" id="KW-1185">Reference proteome</keyword>
<reference evidence="1" key="2">
    <citation type="submission" date="2021-01" db="EMBL/GenBank/DDBJ databases">
        <authorList>
            <person name="Schikora-Tamarit M.A."/>
        </authorList>
    </citation>
    <scope>NUCLEOTIDE SEQUENCE</scope>
    <source>
        <strain evidence="1">CBS2887</strain>
    </source>
</reference>
<evidence type="ECO:0000313" key="2">
    <source>
        <dbReference type="Proteomes" id="UP000774326"/>
    </source>
</evidence>
<gene>
    <name evidence="1" type="ORF">WICPIJ_006083</name>
</gene>
<proteinExistence type="predicted"/>
<comment type="caution">
    <text evidence="1">The sequence shown here is derived from an EMBL/GenBank/DDBJ whole genome shotgun (WGS) entry which is preliminary data.</text>
</comment>
<dbReference type="Proteomes" id="UP000774326">
    <property type="component" value="Unassembled WGS sequence"/>
</dbReference>
<sequence length="146" mass="16155">MTVLSDRVVSNDWVMFLKINSDSLWNLISFSLNCSIGFTLVDSVEPAAAEDFENCKTRLITGEAPLDLIVGSEAEPLEEKSNSSGLRNLPLAGSEYVLPWTIPCVTSFLKGSPLVLEPSHRPFFARNLARKREYNKCKMACSTPPT</sequence>
<dbReference type="AlphaFoldDB" id="A0A9P8TKI9"/>
<protein>
    <submittedName>
        <fullName evidence="1">Uncharacterized protein</fullName>
    </submittedName>
</protein>
<organism evidence="1 2">
    <name type="scientific">Wickerhamomyces pijperi</name>
    <name type="common">Yeast</name>
    <name type="synonym">Pichia pijperi</name>
    <dbReference type="NCBI Taxonomy" id="599730"/>
    <lineage>
        <taxon>Eukaryota</taxon>
        <taxon>Fungi</taxon>
        <taxon>Dikarya</taxon>
        <taxon>Ascomycota</taxon>
        <taxon>Saccharomycotina</taxon>
        <taxon>Saccharomycetes</taxon>
        <taxon>Phaffomycetales</taxon>
        <taxon>Wickerhamomycetaceae</taxon>
        <taxon>Wickerhamomyces</taxon>
    </lineage>
</organism>
<name>A0A9P8TKI9_WICPI</name>